<proteinExistence type="predicted"/>
<accession>A0ABQ1MW92</accession>
<evidence type="ECO:0000313" key="4">
    <source>
        <dbReference type="Proteomes" id="UP000635885"/>
    </source>
</evidence>
<gene>
    <name evidence="3" type="ORF">GCM10010993_27940</name>
</gene>
<reference evidence="4" key="1">
    <citation type="journal article" date="2019" name="Int. J. Syst. Evol. Microbiol.">
        <title>The Global Catalogue of Microorganisms (GCM) 10K type strain sequencing project: providing services to taxonomists for standard genome sequencing and annotation.</title>
        <authorList>
            <consortium name="The Broad Institute Genomics Platform"/>
            <consortium name="The Broad Institute Genome Sequencing Center for Infectious Disease"/>
            <person name="Wu L."/>
            <person name="Ma J."/>
        </authorList>
    </citation>
    <scope>NUCLEOTIDE SEQUENCE [LARGE SCALE GENOMIC DNA]</scope>
    <source>
        <strain evidence="4">CGMCC 1.12479</strain>
    </source>
</reference>
<dbReference type="Proteomes" id="UP000635885">
    <property type="component" value="Unassembled WGS sequence"/>
</dbReference>
<dbReference type="Pfam" id="PF01553">
    <property type="entry name" value="Acyltransferase"/>
    <property type="match status" value="1"/>
</dbReference>
<keyword evidence="1" id="KW-0472">Membrane</keyword>
<feature type="transmembrane region" description="Helical" evidence="1">
    <location>
        <begin position="285"/>
        <end position="305"/>
    </location>
</feature>
<organism evidence="3 4">
    <name type="scientific">Belliella aquatica</name>
    <dbReference type="NCBI Taxonomy" id="1323734"/>
    <lineage>
        <taxon>Bacteria</taxon>
        <taxon>Pseudomonadati</taxon>
        <taxon>Bacteroidota</taxon>
        <taxon>Cytophagia</taxon>
        <taxon>Cytophagales</taxon>
        <taxon>Cyclobacteriaceae</taxon>
        <taxon>Belliella</taxon>
    </lineage>
</organism>
<name>A0ABQ1MW92_9BACT</name>
<dbReference type="PANTHER" id="PTHR31605">
    <property type="entry name" value="GLYCEROL-3-PHOSPHATE O-ACYLTRANSFERASE 1"/>
    <property type="match status" value="1"/>
</dbReference>
<protein>
    <recommendedName>
        <fullName evidence="2">Phospholipid/glycerol acyltransferase domain-containing protein</fullName>
    </recommendedName>
</protein>
<dbReference type="InterPro" id="IPR002123">
    <property type="entry name" value="Plipid/glycerol_acylTrfase"/>
</dbReference>
<feature type="domain" description="Phospholipid/glycerol acyltransferase" evidence="2">
    <location>
        <begin position="38"/>
        <end position="165"/>
    </location>
</feature>
<dbReference type="SMART" id="SM00563">
    <property type="entry name" value="PlsC"/>
    <property type="match status" value="1"/>
</dbReference>
<evidence type="ECO:0000259" key="2">
    <source>
        <dbReference type="SMART" id="SM00563"/>
    </source>
</evidence>
<comment type="caution">
    <text evidence="3">The sequence shown here is derived from an EMBL/GenBank/DDBJ whole genome shotgun (WGS) entry which is preliminary data.</text>
</comment>
<sequence length="333" mass="38480">MKYIVNEFLRFIVKLALKVFYKKIIIVGKENIPKDKSILMVSNHQNALIDPLLLATLSGLKPYYLTRASAFKHPFVAKLLNYIQMIPIYRVRDGVKNMEKNQETFDKSVRVLLNGGSMLIFGEGSHSTRRNLRPMKKGFSRIAIQALEENPELDLVILPVAINYSNHNHSGSKARITFGEVIDPKIHVANFESMISATYSALLPLVVDIPEERYDYDLQLLIDHNIDLTSTTEVKRFLENRPAKNVQFKKPYLRNKLMKLFHLPIYWIWLWFAPKVKDEAFIATFKFVIGLVGLPLWYFSLYFVLSTVGQSTWALSFLFLAIIFLFTNKNGQK</sequence>
<dbReference type="RefSeq" id="WP_188443718.1">
    <property type="nucleotide sequence ID" value="NZ_BMFD01000011.1"/>
</dbReference>
<dbReference type="CDD" id="cd07992">
    <property type="entry name" value="LPLAT_AAK14816-like"/>
    <property type="match status" value="1"/>
</dbReference>
<dbReference type="PANTHER" id="PTHR31605:SF0">
    <property type="entry name" value="GLYCEROL-3-PHOSPHATE O-ACYLTRANSFERASE 1"/>
    <property type="match status" value="1"/>
</dbReference>
<dbReference type="SUPFAM" id="SSF69593">
    <property type="entry name" value="Glycerol-3-phosphate (1)-acyltransferase"/>
    <property type="match status" value="1"/>
</dbReference>
<evidence type="ECO:0000256" key="1">
    <source>
        <dbReference type="SAM" id="Phobius"/>
    </source>
</evidence>
<dbReference type="EMBL" id="BMFD01000011">
    <property type="protein sequence ID" value="GGC47825.1"/>
    <property type="molecule type" value="Genomic_DNA"/>
</dbReference>
<dbReference type="InterPro" id="IPR052744">
    <property type="entry name" value="GPAT/DAPAT"/>
</dbReference>
<keyword evidence="1" id="KW-0812">Transmembrane</keyword>
<keyword evidence="4" id="KW-1185">Reference proteome</keyword>
<evidence type="ECO:0000313" key="3">
    <source>
        <dbReference type="EMBL" id="GGC47825.1"/>
    </source>
</evidence>
<keyword evidence="1" id="KW-1133">Transmembrane helix</keyword>
<feature type="transmembrane region" description="Helical" evidence="1">
    <location>
        <begin position="311"/>
        <end position="327"/>
    </location>
</feature>